<feature type="non-terminal residue" evidence="6">
    <location>
        <position position="134"/>
    </location>
</feature>
<dbReference type="Proteomes" id="UP000485058">
    <property type="component" value="Unassembled WGS sequence"/>
</dbReference>
<evidence type="ECO:0000313" key="7">
    <source>
        <dbReference type="Proteomes" id="UP000485058"/>
    </source>
</evidence>
<dbReference type="InterPro" id="IPR001902">
    <property type="entry name" value="SLC26A/SulP_fam"/>
</dbReference>
<evidence type="ECO:0000259" key="5">
    <source>
        <dbReference type="Pfam" id="PF00916"/>
    </source>
</evidence>
<feature type="domain" description="SLC26A/SulP transporter" evidence="5">
    <location>
        <begin position="2"/>
        <end position="125"/>
    </location>
</feature>
<evidence type="ECO:0000313" key="6">
    <source>
        <dbReference type="EMBL" id="GFH16944.1"/>
    </source>
</evidence>
<evidence type="ECO:0000256" key="2">
    <source>
        <dbReference type="ARBA" id="ARBA00022692"/>
    </source>
</evidence>
<accession>A0A699ZDI2</accession>
<gene>
    <name evidence="6" type="ORF">HaLaN_13466</name>
</gene>
<organism evidence="6 7">
    <name type="scientific">Haematococcus lacustris</name>
    <name type="common">Green alga</name>
    <name type="synonym">Haematococcus pluvialis</name>
    <dbReference type="NCBI Taxonomy" id="44745"/>
    <lineage>
        <taxon>Eukaryota</taxon>
        <taxon>Viridiplantae</taxon>
        <taxon>Chlorophyta</taxon>
        <taxon>core chlorophytes</taxon>
        <taxon>Chlorophyceae</taxon>
        <taxon>CS clade</taxon>
        <taxon>Chlamydomonadales</taxon>
        <taxon>Haematococcaceae</taxon>
        <taxon>Haematococcus</taxon>
    </lineage>
</organism>
<protein>
    <recommendedName>
        <fullName evidence="5">SLC26A/SulP transporter domain-containing protein</fullName>
    </recommendedName>
</protein>
<evidence type="ECO:0000256" key="1">
    <source>
        <dbReference type="ARBA" id="ARBA00004141"/>
    </source>
</evidence>
<dbReference type="InterPro" id="IPR011547">
    <property type="entry name" value="SLC26A/SulP_dom"/>
</dbReference>
<keyword evidence="4" id="KW-0472">Membrane</keyword>
<keyword evidence="3" id="KW-1133">Transmembrane helix</keyword>
<keyword evidence="2" id="KW-0812">Transmembrane</keyword>
<comment type="subcellular location">
    <subcellularLocation>
        <location evidence="1">Membrane</location>
        <topology evidence="1">Multi-pass membrane protein</topology>
    </subcellularLocation>
</comment>
<dbReference type="GO" id="GO:0055085">
    <property type="term" value="P:transmembrane transport"/>
    <property type="evidence" value="ECO:0007669"/>
    <property type="project" value="InterPro"/>
</dbReference>
<name>A0A699ZDI2_HAELA</name>
<keyword evidence="7" id="KW-1185">Reference proteome</keyword>
<dbReference type="GO" id="GO:0016020">
    <property type="term" value="C:membrane"/>
    <property type="evidence" value="ECO:0007669"/>
    <property type="project" value="UniProtKB-SubCell"/>
</dbReference>
<dbReference type="AlphaFoldDB" id="A0A699ZDI2"/>
<proteinExistence type="predicted"/>
<dbReference type="Pfam" id="PF00916">
    <property type="entry name" value="Sulfate_transp"/>
    <property type="match status" value="1"/>
</dbReference>
<comment type="caution">
    <text evidence="6">The sequence shown here is derived from an EMBL/GenBank/DDBJ whole genome shotgun (WGS) entry which is preliminary data.</text>
</comment>
<sequence length="134" mass="13791">AAVESLLCARVSDTMMGSGDKHNPNTELIAQGLANLASASVGGLPATGALARTAANIRAGGQTPVAGMVHAATILAVMSVAAPLAENVPLPTLSAILVIVALNMGEWQNFKALRSWPEKDAQLFLLAFFLTVLQ</sequence>
<evidence type="ECO:0000256" key="4">
    <source>
        <dbReference type="ARBA" id="ARBA00023136"/>
    </source>
</evidence>
<feature type="non-terminal residue" evidence="6">
    <location>
        <position position="1"/>
    </location>
</feature>
<dbReference type="EMBL" id="BLLF01001074">
    <property type="protein sequence ID" value="GFH16944.1"/>
    <property type="molecule type" value="Genomic_DNA"/>
</dbReference>
<dbReference type="PANTHER" id="PTHR11814">
    <property type="entry name" value="SULFATE TRANSPORTER"/>
    <property type="match status" value="1"/>
</dbReference>
<reference evidence="6 7" key="1">
    <citation type="submission" date="2020-02" db="EMBL/GenBank/DDBJ databases">
        <title>Draft genome sequence of Haematococcus lacustris strain NIES-144.</title>
        <authorList>
            <person name="Morimoto D."/>
            <person name="Nakagawa S."/>
            <person name="Yoshida T."/>
            <person name="Sawayama S."/>
        </authorList>
    </citation>
    <scope>NUCLEOTIDE SEQUENCE [LARGE SCALE GENOMIC DNA]</scope>
    <source>
        <strain evidence="6 7">NIES-144</strain>
    </source>
</reference>
<evidence type="ECO:0000256" key="3">
    <source>
        <dbReference type="ARBA" id="ARBA00022989"/>
    </source>
</evidence>